<dbReference type="Pfam" id="PF00144">
    <property type="entry name" value="Beta-lactamase"/>
    <property type="match status" value="1"/>
</dbReference>
<dbReference type="InterPro" id="IPR023650">
    <property type="entry name" value="Beta-lactam_class-A_AS"/>
</dbReference>
<dbReference type="PROSITE" id="PS00146">
    <property type="entry name" value="BETA_LACTAMASE_A"/>
    <property type="match status" value="1"/>
</dbReference>
<dbReference type="PANTHER" id="PTHR46825:SF9">
    <property type="entry name" value="BETA-LACTAMASE-RELATED DOMAIN-CONTAINING PROTEIN"/>
    <property type="match status" value="1"/>
</dbReference>
<dbReference type="InterPro" id="IPR050491">
    <property type="entry name" value="AmpC-like"/>
</dbReference>
<keyword evidence="4" id="KW-1185">Reference proteome</keyword>
<dbReference type="InterPro" id="IPR012338">
    <property type="entry name" value="Beta-lactam/transpept-like"/>
</dbReference>
<sequence length="462" mass="52470">MKLNHWIKYLLKYFQTVENKMKKAHQITISRLFFIIIFLPTLIFGQKNISTDLAKYMQAQVDVNNFSGTVLVSKNGSILLKKAYGLADYEWNVKNTIDTKFQLASVTKQFTAAAILILVEKGKLSLNDKLNKFLPDYPKADSVSVHMLLSHSSGLALGFKELAISTISADSAYYEIKKIPYEFPPGTKTAYSNIGYYLLGKIIEKASGEKYANFLNKNIFEKVGMKNTGISNNDSIILKKAKVYHLTEKGLVHNPYINWTFNIGHDGVYSTVEDLALWDKSLYGTTILSAESKKAMFTSYSNENWGYGFMINPFYNHGHQLIAHDGGFFGTMTSFNRYTDDKIFVTVLSNNESFSHIIGYGLSAIALQKVVELPYKHYQTKIDTTIYDKYVGKYGKNKIIKLNGKLYFNSSEMELLPETKTKFFRADNNDRTIEFIEDKKGVYSSIILTKGGVKETVMKDNQ</sequence>
<evidence type="ECO:0000256" key="1">
    <source>
        <dbReference type="SAM" id="Phobius"/>
    </source>
</evidence>
<name>A0ABP8ZWV1_9FLAO</name>
<dbReference type="EMBL" id="BAABIP010000014">
    <property type="protein sequence ID" value="GAA4767261.1"/>
    <property type="molecule type" value="Genomic_DNA"/>
</dbReference>
<keyword evidence="1" id="KW-1133">Transmembrane helix</keyword>
<gene>
    <name evidence="3" type="ORF">GCM10023230_16300</name>
</gene>
<comment type="caution">
    <text evidence="3">The sequence shown here is derived from an EMBL/GenBank/DDBJ whole genome shotgun (WGS) entry which is preliminary data.</text>
</comment>
<dbReference type="PANTHER" id="PTHR46825">
    <property type="entry name" value="D-ALANYL-D-ALANINE-CARBOXYPEPTIDASE/ENDOPEPTIDASE AMPH"/>
    <property type="match status" value="1"/>
</dbReference>
<proteinExistence type="predicted"/>
<dbReference type="InterPro" id="IPR001466">
    <property type="entry name" value="Beta-lactam-related"/>
</dbReference>
<evidence type="ECO:0000259" key="2">
    <source>
        <dbReference type="Pfam" id="PF00144"/>
    </source>
</evidence>
<accession>A0ABP8ZWV1</accession>
<keyword evidence="1" id="KW-0812">Transmembrane</keyword>
<evidence type="ECO:0000313" key="4">
    <source>
        <dbReference type="Proteomes" id="UP001500141"/>
    </source>
</evidence>
<evidence type="ECO:0000313" key="3">
    <source>
        <dbReference type="EMBL" id="GAA4767261.1"/>
    </source>
</evidence>
<feature type="transmembrane region" description="Helical" evidence="1">
    <location>
        <begin position="28"/>
        <end position="45"/>
    </location>
</feature>
<keyword evidence="1" id="KW-0472">Membrane</keyword>
<dbReference type="Gene3D" id="3.40.710.10">
    <property type="entry name" value="DD-peptidase/beta-lactamase superfamily"/>
    <property type="match status" value="1"/>
</dbReference>
<feature type="domain" description="Beta-lactamase-related" evidence="2">
    <location>
        <begin position="59"/>
        <end position="353"/>
    </location>
</feature>
<dbReference type="SUPFAM" id="SSF56601">
    <property type="entry name" value="beta-lactamase/transpeptidase-like"/>
    <property type="match status" value="1"/>
</dbReference>
<dbReference type="Proteomes" id="UP001500141">
    <property type="component" value="Unassembled WGS sequence"/>
</dbReference>
<organism evidence="3 4">
    <name type="scientific">Flavobacterium hankyongi</name>
    <dbReference type="NCBI Taxonomy" id="1176532"/>
    <lineage>
        <taxon>Bacteria</taxon>
        <taxon>Pseudomonadati</taxon>
        <taxon>Bacteroidota</taxon>
        <taxon>Flavobacteriia</taxon>
        <taxon>Flavobacteriales</taxon>
        <taxon>Flavobacteriaceae</taxon>
        <taxon>Flavobacterium</taxon>
    </lineage>
</organism>
<protein>
    <recommendedName>
        <fullName evidence="2">Beta-lactamase-related domain-containing protein</fullName>
    </recommendedName>
</protein>
<reference evidence="4" key="1">
    <citation type="journal article" date="2019" name="Int. J. Syst. Evol. Microbiol.">
        <title>The Global Catalogue of Microorganisms (GCM) 10K type strain sequencing project: providing services to taxonomists for standard genome sequencing and annotation.</title>
        <authorList>
            <consortium name="The Broad Institute Genomics Platform"/>
            <consortium name="The Broad Institute Genome Sequencing Center for Infectious Disease"/>
            <person name="Wu L."/>
            <person name="Ma J."/>
        </authorList>
    </citation>
    <scope>NUCLEOTIDE SEQUENCE [LARGE SCALE GENOMIC DNA]</scope>
    <source>
        <strain evidence="4">JCM 18198</strain>
    </source>
</reference>